<dbReference type="EMBL" id="JANBPG010000026">
    <property type="protein sequence ID" value="KAJ1901477.1"/>
    <property type="molecule type" value="Genomic_DNA"/>
</dbReference>
<accession>A0ACC1IVI0</accession>
<protein>
    <submittedName>
        <fullName evidence="1">Uncharacterized protein</fullName>
    </submittedName>
</protein>
<dbReference type="Proteomes" id="UP001150581">
    <property type="component" value="Unassembled WGS sequence"/>
</dbReference>
<proteinExistence type="predicted"/>
<gene>
    <name evidence="1" type="ORF">LPJ66_000759</name>
</gene>
<sequence>MPPQKPRGVVAAKKTVSAPRTTRKSSKGPAADSSSGAKDQPRGYHSNSDNEGEGKAPRAITPTTKRSGKVSKDDSDAAPPDTLVLNRRTRLVFSTDGGVLEAKAESATTKQGVRKPAAKSAVKRAVKSATKPAAKPAATRVVAGRTRSQEKVAVSANADANFAGTQQDDKIDGRTNGIGAHFDDDSEPFGRMGGNNSDRLSDSDGPGMDTPTKKRGKATSLFESLGRADPPAKASAPDAINGRKRRAVDEGRVFEGEAGGKAQANSKNGQPFRLSAPVGDRLNSKNGVGFESELGPDSPTSPSELKKIAESRINARAKGRISKYDVFVEIDSPSRFERSRSRLSSLPQSSALAPQRGNEPAQSSGSDADVWRKKYDDLFGLRQTKAEKEYAEYKHSAENRFEAADALIRKLRVESSEMKAQVSRLKEVAEATVQNGEAASRAVSDKKFQKEAALLRQQVDRLTQEALVKDEAIKTMDELLKRAEANSNVGLRKEMQILQELSGLCIDEAVDGDDGPSYAFRQSGPLVAAQYKLTELDNCQGSYQYMPLGDTAALDALPEYLREEMSFDKSKASMFFWRMCYHLNNWQAADNQGADGEAPAQVQAEGSTTQTA</sequence>
<evidence type="ECO:0000313" key="1">
    <source>
        <dbReference type="EMBL" id="KAJ1901477.1"/>
    </source>
</evidence>
<reference evidence="1" key="1">
    <citation type="submission" date="2022-07" db="EMBL/GenBank/DDBJ databases">
        <title>Phylogenomic reconstructions and comparative analyses of Kickxellomycotina fungi.</title>
        <authorList>
            <person name="Reynolds N.K."/>
            <person name="Stajich J.E."/>
            <person name="Barry K."/>
            <person name="Grigoriev I.V."/>
            <person name="Crous P."/>
            <person name="Smith M.E."/>
        </authorList>
    </citation>
    <scope>NUCLEOTIDE SEQUENCE</scope>
    <source>
        <strain evidence="1">Benny 63K</strain>
    </source>
</reference>
<organism evidence="1 2">
    <name type="scientific">Kickxella alabastrina</name>
    <dbReference type="NCBI Taxonomy" id="61397"/>
    <lineage>
        <taxon>Eukaryota</taxon>
        <taxon>Fungi</taxon>
        <taxon>Fungi incertae sedis</taxon>
        <taxon>Zoopagomycota</taxon>
        <taxon>Kickxellomycotina</taxon>
        <taxon>Kickxellomycetes</taxon>
        <taxon>Kickxellales</taxon>
        <taxon>Kickxellaceae</taxon>
        <taxon>Kickxella</taxon>
    </lineage>
</organism>
<name>A0ACC1IVI0_9FUNG</name>
<comment type="caution">
    <text evidence="1">The sequence shown here is derived from an EMBL/GenBank/DDBJ whole genome shotgun (WGS) entry which is preliminary data.</text>
</comment>
<keyword evidence="2" id="KW-1185">Reference proteome</keyword>
<evidence type="ECO:0000313" key="2">
    <source>
        <dbReference type="Proteomes" id="UP001150581"/>
    </source>
</evidence>